<keyword evidence="2" id="KW-1185">Reference proteome</keyword>
<name>A0ABQ9UDC3_SAGOE</name>
<gene>
    <name evidence="1" type="ORF">P7K49_026475</name>
</gene>
<dbReference type="Proteomes" id="UP001266305">
    <property type="component" value="Unassembled WGS sequence"/>
</dbReference>
<proteinExistence type="predicted"/>
<protein>
    <submittedName>
        <fullName evidence="1">Uncharacterized protein</fullName>
    </submittedName>
</protein>
<comment type="caution">
    <text evidence="1">The sequence shown here is derived from an EMBL/GenBank/DDBJ whole genome shotgun (WGS) entry which is preliminary data.</text>
</comment>
<organism evidence="1 2">
    <name type="scientific">Saguinus oedipus</name>
    <name type="common">Cotton-top tamarin</name>
    <name type="synonym">Oedipomidas oedipus</name>
    <dbReference type="NCBI Taxonomy" id="9490"/>
    <lineage>
        <taxon>Eukaryota</taxon>
        <taxon>Metazoa</taxon>
        <taxon>Chordata</taxon>
        <taxon>Craniata</taxon>
        <taxon>Vertebrata</taxon>
        <taxon>Euteleostomi</taxon>
        <taxon>Mammalia</taxon>
        <taxon>Eutheria</taxon>
        <taxon>Euarchontoglires</taxon>
        <taxon>Primates</taxon>
        <taxon>Haplorrhini</taxon>
        <taxon>Platyrrhini</taxon>
        <taxon>Cebidae</taxon>
        <taxon>Callitrichinae</taxon>
        <taxon>Saguinus</taxon>
    </lineage>
</organism>
<dbReference type="EMBL" id="JASSZA010000013">
    <property type="protein sequence ID" value="KAK2095059.1"/>
    <property type="molecule type" value="Genomic_DNA"/>
</dbReference>
<evidence type="ECO:0000313" key="2">
    <source>
        <dbReference type="Proteomes" id="UP001266305"/>
    </source>
</evidence>
<reference evidence="1 2" key="1">
    <citation type="submission" date="2023-05" db="EMBL/GenBank/DDBJ databases">
        <title>B98-5 Cell Line De Novo Hybrid Assembly: An Optical Mapping Approach.</title>
        <authorList>
            <person name="Kananen K."/>
            <person name="Auerbach J.A."/>
            <person name="Kautto E."/>
            <person name="Blachly J.S."/>
        </authorList>
    </citation>
    <scope>NUCLEOTIDE SEQUENCE [LARGE SCALE GENOMIC DNA]</scope>
    <source>
        <strain evidence="1">B95-8</strain>
        <tissue evidence="1">Cell line</tissue>
    </source>
</reference>
<accession>A0ABQ9UDC3</accession>
<evidence type="ECO:0000313" key="1">
    <source>
        <dbReference type="EMBL" id="KAK2095059.1"/>
    </source>
</evidence>
<sequence length="96" mass="10473">MDNLAPSGIDSKEPCLGTCFNLLTEAEQLHSFTAGDSLQAHQAANNVTAAVNIQAEETRPDSPVWSKKEAWNVKTHDMVAELPVICSHTAQDLWPE</sequence>